<evidence type="ECO:0000256" key="6">
    <source>
        <dbReference type="SAM" id="Phobius"/>
    </source>
</evidence>
<evidence type="ECO:0000256" key="1">
    <source>
        <dbReference type="ARBA" id="ARBA00004167"/>
    </source>
</evidence>
<evidence type="ECO:0000256" key="7">
    <source>
        <dbReference type="SAM" id="SignalP"/>
    </source>
</evidence>
<keyword evidence="2 6" id="KW-0812">Transmembrane</keyword>
<name>A0AAN8MSW7_9PEZI</name>
<feature type="signal peptide" evidence="7">
    <location>
        <begin position="1"/>
        <end position="23"/>
    </location>
</feature>
<protein>
    <submittedName>
        <fullName evidence="8">Uncharacterized protein</fullName>
    </submittedName>
</protein>
<evidence type="ECO:0000313" key="9">
    <source>
        <dbReference type="Proteomes" id="UP001313282"/>
    </source>
</evidence>
<keyword evidence="9" id="KW-1185">Reference proteome</keyword>
<keyword evidence="7" id="KW-0732">Signal</keyword>
<feature type="region of interest" description="Disordered" evidence="5">
    <location>
        <begin position="158"/>
        <end position="192"/>
    </location>
</feature>
<evidence type="ECO:0000256" key="3">
    <source>
        <dbReference type="ARBA" id="ARBA00022989"/>
    </source>
</evidence>
<dbReference type="PANTHER" id="PTHR15549">
    <property type="entry name" value="PAIRED IMMUNOGLOBULIN-LIKE TYPE 2 RECEPTOR"/>
    <property type="match status" value="1"/>
</dbReference>
<feature type="transmembrane region" description="Helical" evidence="6">
    <location>
        <begin position="206"/>
        <end position="228"/>
    </location>
</feature>
<accession>A0AAN8MSW7</accession>
<feature type="region of interest" description="Disordered" evidence="5">
    <location>
        <begin position="246"/>
        <end position="317"/>
    </location>
</feature>
<feature type="compositionally biased region" description="Polar residues" evidence="5">
    <location>
        <begin position="251"/>
        <end position="268"/>
    </location>
</feature>
<evidence type="ECO:0000313" key="8">
    <source>
        <dbReference type="EMBL" id="KAK6344643.1"/>
    </source>
</evidence>
<keyword evidence="4 6" id="KW-0472">Membrane</keyword>
<feature type="compositionally biased region" description="Low complexity" evidence="5">
    <location>
        <begin position="158"/>
        <end position="179"/>
    </location>
</feature>
<evidence type="ECO:0000256" key="2">
    <source>
        <dbReference type="ARBA" id="ARBA00022692"/>
    </source>
</evidence>
<sequence>MSPITKFSPILASLILITPYTAAQDPVFVGGWAARTPGSCLAGEVDCGSRLPPFRACCPQGQFCRNPVTILGYEDNTACCATEADCSQQLLTYNVCANDEWGLYNNSGFPFCCPQGFRGGVSIQRGFDSCRPLNQPFPSGEIALPQDTPDSRVIIASTTTTTSSSPRSTSSSSLANTSTGIGESITSKAGGDLISNSRPGGLEAPAIAGVVVGIVALLALLVLGVWLFRRNKRKYHEKEGQLREVGGIQGYDTSNDYLQGSYDQTRGTPQPMHDDQGPEPVYSAQSPQHTYQSQTSLSYTGQSIHKPHPAGVSELSG</sequence>
<evidence type="ECO:0000256" key="4">
    <source>
        <dbReference type="ARBA" id="ARBA00023136"/>
    </source>
</evidence>
<dbReference type="InterPro" id="IPR051694">
    <property type="entry name" value="Immunoregulatory_rcpt-like"/>
</dbReference>
<keyword evidence="3 6" id="KW-1133">Transmembrane helix</keyword>
<comment type="caution">
    <text evidence="8">The sequence shown here is derived from an EMBL/GenBank/DDBJ whole genome shotgun (WGS) entry which is preliminary data.</text>
</comment>
<comment type="subcellular location">
    <subcellularLocation>
        <location evidence="1">Membrane</location>
        <topology evidence="1">Single-pass membrane protein</topology>
    </subcellularLocation>
</comment>
<dbReference type="AlphaFoldDB" id="A0AAN8MSW7"/>
<dbReference type="PANTHER" id="PTHR15549:SF26">
    <property type="entry name" value="AXIAL BUDDING PATTERN PROTEIN 2-RELATED"/>
    <property type="match status" value="1"/>
</dbReference>
<organism evidence="8 9">
    <name type="scientific">Orbilia javanica</name>
    <dbReference type="NCBI Taxonomy" id="47235"/>
    <lineage>
        <taxon>Eukaryota</taxon>
        <taxon>Fungi</taxon>
        <taxon>Dikarya</taxon>
        <taxon>Ascomycota</taxon>
        <taxon>Pezizomycotina</taxon>
        <taxon>Orbiliomycetes</taxon>
        <taxon>Orbiliales</taxon>
        <taxon>Orbiliaceae</taxon>
        <taxon>Orbilia</taxon>
    </lineage>
</organism>
<dbReference type="EMBL" id="JAVHNR010000004">
    <property type="protein sequence ID" value="KAK6344643.1"/>
    <property type="molecule type" value="Genomic_DNA"/>
</dbReference>
<proteinExistence type="predicted"/>
<reference evidence="8 9" key="1">
    <citation type="submission" date="2019-10" db="EMBL/GenBank/DDBJ databases">
        <authorList>
            <person name="Palmer J.M."/>
        </authorList>
    </citation>
    <scope>NUCLEOTIDE SEQUENCE [LARGE SCALE GENOMIC DNA]</scope>
    <source>
        <strain evidence="8 9">TWF718</strain>
    </source>
</reference>
<gene>
    <name evidence="8" type="ORF">TWF718_006601</name>
</gene>
<feature type="chain" id="PRO_5042876609" evidence="7">
    <location>
        <begin position="24"/>
        <end position="317"/>
    </location>
</feature>
<dbReference type="GO" id="GO:0071944">
    <property type="term" value="C:cell periphery"/>
    <property type="evidence" value="ECO:0007669"/>
    <property type="project" value="UniProtKB-ARBA"/>
</dbReference>
<dbReference type="GO" id="GO:0016020">
    <property type="term" value="C:membrane"/>
    <property type="evidence" value="ECO:0007669"/>
    <property type="project" value="UniProtKB-SubCell"/>
</dbReference>
<feature type="compositionally biased region" description="Polar residues" evidence="5">
    <location>
        <begin position="283"/>
        <end position="303"/>
    </location>
</feature>
<dbReference type="Proteomes" id="UP001313282">
    <property type="component" value="Unassembled WGS sequence"/>
</dbReference>
<evidence type="ECO:0000256" key="5">
    <source>
        <dbReference type="SAM" id="MobiDB-lite"/>
    </source>
</evidence>